<dbReference type="GO" id="GO:0016491">
    <property type="term" value="F:oxidoreductase activity"/>
    <property type="evidence" value="ECO:0007669"/>
    <property type="project" value="UniProtKB-KW"/>
</dbReference>
<keyword evidence="7" id="KW-0325">Glycoprotein</keyword>
<organism evidence="9 10">
    <name type="scientific">Cytospora paraplurivora</name>
    <dbReference type="NCBI Taxonomy" id="2898453"/>
    <lineage>
        <taxon>Eukaryota</taxon>
        <taxon>Fungi</taxon>
        <taxon>Dikarya</taxon>
        <taxon>Ascomycota</taxon>
        <taxon>Pezizomycotina</taxon>
        <taxon>Sordariomycetes</taxon>
        <taxon>Sordariomycetidae</taxon>
        <taxon>Diaporthales</taxon>
        <taxon>Cytosporaceae</taxon>
        <taxon>Cytospora</taxon>
    </lineage>
</organism>
<evidence type="ECO:0000256" key="8">
    <source>
        <dbReference type="ARBA" id="ARBA00035112"/>
    </source>
</evidence>
<keyword evidence="4" id="KW-0560">Oxidoreductase</keyword>
<keyword evidence="5" id="KW-0843">Virulence</keyword>
<gene>
    <name evidence="9" type="ORF">SLS53_004894</name>
</gene>
<proteinExistence type="inferred from homology"/>
<comment type="similarity">
    <text evidence="8">Belongs to the ustYa family.</text>
</comment>
<sequence length="124" mass="14647">MEYNRADWRAPVKKKVKRMLFKEHYHADKSAEAMAREDKHVDHCIEYIREALMCQPDLSMVTFRWINNTAQHEDKSAFYPTNFDVDMHTCASWEVLDAWAGQRSFDLFEVDRLLRPGPDGVLPE</sequence>
<evidence type="ECO:0000256" key="2">
    <source>
        <dbReference type="ARBA" id="ARBA00022692"/>
    </source>
</evidence>
<dbReference type="PANTHER" id="PTHR33365">
    <property type="entry name" value="YALI0B05434P"/>
    <property type="match status" value="1"/>
</dbReference>
<comment type="caution">
    <text evidence="9">The sequence shown here is derived from an EMBL/GenBank/DDBJ whole genome shotgun (WGS) entry which is preliminary data.</text>
</comment>
<evidence type="ECO:0000256" key="5">
    <source>
        <dbReference type="ARBA" id="ARBA00023026"/>
    </source>
</evidence>
<evidence type="ECO:0000313" key="9">
    <source>
        <dbReference type="EMBL" id="KAK7741829.1"/>
    </source>
</evidence>
<dbReference type="GO" id="GO:0043386">
    <property type="term" value="P:mycotoxin biosynthetic process"/>
    <property type="evidence" value="ECO:0007669"/>
    <property type="project" value="InterPro"/>
</dbReference>
<dbReference type="PANTHER" id="PTHR33365:SF7">
    <property type="entry name" value="TAT PATHWAY SIGNAL SEQUENCE"/>
    <property type="match status" value="1"/>
</dbReference>
<evidence type="ECO:0000256" key="3">
    <source>
        <dbReference type="ARBA" id="ARBA00022989"/>
    </source>
</evidence>
<protein>
    <submittedName>
        <fullName evidence="9">Uncharacterized protein</fullName>
    </submittedName>
</protein>
<evidence type="ECO:0000313" key="10">
    <source>
        <dbReference type="Proteomes" id="UP001320245"/>
    </source>
</evidence>
<dbReference type="EMBL" id="JAJSPL020000017">
    <property type="protein sequence ID" value="KAK7741829.1"/>
    <property type="molecule type" value="Genomic_DNA"/>
</dbReference>
<dbReference type="AlphaFoldDB" id="A0AAN9U721"/>
<evidence type="ECO:0000256" key="4">
    <source>
        <dbReference type="ARBA" id="ARBA00023002"/>
    </source>
</evidence>
<evidence type="ECO:0000256" key="6">
    <source>
        <dbReference type="ARBA" id="ARBA00023136"/>
    </source>
</evidence>
<dbReference type="InterPro" id="IPR021765">
    <property type="entry name" value="UstYa-like"/>
</dbReference>
<keyword evidence="3" id="KW-1133">Transmembrane helix</keyword>
<dbReference type="GO" id="GO:0016020">
    <property type="term" value="C:membrane"/>
    <property type="evidence" value="ECO:0007669"/>
    <property type="project" value="UniProtKB-SubCell"/>
</dbReference>
<reference evidence="9 10" key="1">
    <citation type="journal article" date="2023" name="PLoS ONE">
        <title>Cytospora paraplurivora sp. nov. isolated from orchards with fruit tree decline syndrome in Ontario, Canada.</title>
        <authorList>
            <person name="Ilyukhin E."/>
            <person name="Nguyen H.D.T."/>
            <person name="Castle A.J."/>
            <person name="Ellouze W."/>
        </authorList>
    </citation>
    <scope>NUCLEOTIDE SEQUENCE [LARGE SCALE GENOMIC DNA]</scope>
    <source>
        <strain evidence="9 10">FDS-564</strain>
    </source>
</reference>
<comment type="subcellular location">
    <subcellularLocation>
        <location evidence="1">Membrane</location>
        <topology evidence="1">Single-pass membrane protein</topology>
    </subcellularLocation>
</comment>
<name>A0AAN9U721_9PEZI</name>
<keyword evidence="10" id="KW-1185">Reference proteome</keyword>
<evidence type="ECO:0000256" key="1">
    <source>
        <dbReference type="ARBA" id="ARBA00004167"/>
    </source>
</evidence>
<evidence type="ECO:0000256" key="7">
    <source>
        <dbReference type="ARBA" id="ARBA00023180"/>
    </source>
</evidence>
<dbReference type="Proteomes" id="UP001320245">
    <property type="component" value="Unassembled WGS sequence"/>
</dbReference>
<keyword evidence="2" id="KW-0812">Transmembrane</keyword>
<accession>A0AAN9U721</accession>
<dbReference type="Pfam" id="PF11807">
    <property type="entry name" value="UstYa"/>
    <property type="match status" value="1"/>
</dbReference>
<keyword evidence="6" id="KW-0472">Membrane</keyword>